<protein>
    <submittedName>
        <fullName evidence="1">6122_t:CDS:1</fullName>
    </submittedName>
</protein>
<dbReference type="AlphaFoldDB" id="A0A9N9IVY7"/>
<gene>
    <name evidence="1" type="ORF">RFULGI_LOCUS13801</name>
</gene>
<accession>A0A9N9IVY7</accession>
<proteinExistence type="predicted"/>
<comment type="caution">
    <text evidence="1">The sequence shown here is derived from an EMBL/GenBank/DDBJ whole genome shotgun (WGS) entry which is preliminary data.</text>
</comment>
<dbReference type="Proteomes" id="UP000789396">
    <property type="component" value="Unassembled WGS sequence"/>
</dbReference>
<feature type="non-terminal residue" evidence="1">
    <location>
        <position position="46"/>
    </location>
</feature>
<sequence>MVVDEKKRYKLETVVDGKKHYKLETVVEAILVEDVGIAEGTGELSL</sequence>
<name>A0A9N9IVY7_9GLOM</name>
<evidence type="ECO:0000313" key="1">
    <source>
        <dbReference type="EMBL" id="CAG8753889.1"/>
    </source>
</evidence>
<reference evidence="1" key="1">
    <citation type="submission" date="2021-06" db="EMBL/GenBank/DDBJ databases">
        <authorList>
            <person name="Kallberg Y."/>
            <person name="Tangrot J."/>
            <person name="Rosling A."/>
        </authorList>
    </citation>
    <scope>NUCLEOTIDE SEQUENCE</scope>
    <source>
        <strain evidence="1">IN212</strain>
    </source>
</reference>
<keyword evidence="2" id="KW-1185">Reference proteome</keyword>
<dbReference type="EMBL" id="CAJVPZ010037598">
    <property type="protein sequence ID" value="CAG8753889.1"/>
    <property type="molecule type" value="Genomic_DNA"/>
</dbReference>
<organism evidence="1 2">
    <name type="scientific">Racocetra fulgida</name>
    <dbReference type="NCBI Taxonomy" id="60492"/>
    <lineage>
        <taxon>Eukaryota</taxon>
        <taxon>Fungi</taxon>
        <taxon>Fungi incertae sedis</taxon>
        <taxon>Mucoromycota</taxon>
        <taxon>Glomeromycotina</taxon>
        <taxon>Glomeromycetes</taxon>
        <taxon>Diversisporales</taxon>
        <taxon>Gigasporaceae</taxon>
        <taxon>Racocetra</taxon>
    </lineage>
</organism>
<evidence type="ECO:0000313" key="2">
    <source>
        <dbReference type="Proteomes" id="UP000789396"/>
    </source>
</evidence>